<feature type="transmembrane region" description="Helical" evidence="1">
    <location>
        <begin position="72"/>
        <end position="88"/>
    </location>
</feature>
<accession>A0ABT7PPF6</accession>
<proteinExistence type="predicted"/>
<comment type="caution">
    <text evidence="2">The sequence shown here is derived from an EMBL/GenBank/DDBJ whole genome shotgun (WGS) entry which is preliminary data.</text>
</comment>
<name>A0ABT7PPF6_9BACT</name>
<organism evidence="2 3">
    <name type="scientific">Roseiconus lacunae</name>
    <dbReference type="NCBI Taxonomy" id="2605694"/>
    <lineage>
        <taxon>Bacteria</taxon>
        <taxon>Pseudomonadati</taxon>
        <taxon>Planctomycetota</taxon>
        <taxon>Planctomycetia</taxon>
        <taxon>Pirellulales</taxon>
        <taxon>Pirellulaceae</taxon>
        <taxon>Roseiconus</taxon>
    </lineage>
</organism>
<dbReference type="RefSeq" id="WP_149498675.1">
    <property type="nucleotide sequence ID" value="NZ_CP141221.1"/>
</dbReference>
<keyword evidence="1" id="KW-0472">Membrane</keyword>
<keyword evidence="3" id="KW-1185">Reference proteome</keyword>
<feature type="transmembrane region" description="Helical" evidence="1">
    <location>
        <begin position="43"/>
        <end position="66"/>
    </location>
</feature>
<evidence type="ECO:0008006" key="4">
    <source>
        <dbReference type="Google" id="ProtNLM"/>
    </source>
</evidence>
<dbReference type="InterPro" id="IPR046487">
    <property type="entry name" value="DUF6580"/>
</dbReference>
<evidence type="ECO:0000313" key="2">
    <source>
        <dbReference type="EMBL" id="MDM4018387.1"/>
    </source>
</evidence>
<sequence>MIYLLTLIAVASRFLPHPPNFACIGALGLFAGCYVAGRRAYLVPLLALAASDILGQMFAVSGLGFYRPEQMLFVYLGMAASVAIGRLGRRSNSAEQPSVSWQRFPLTVLAASTVFFVVSNVGVWLGPWYATNLSGLLSCFTAAIPFYGYTIAGDFFFAGAMFGAMELARSGAAAMPKPAIGTTGTIVR</sequence>
<keyword evidence="1" id="KW-0812">Transmembrane</keyword>
<protein>
    <recommendedName>
        <fullName evidence="4">Rod shape-determining protein MreD</fullName>
    </recommendedName>
</protein>
<evidence type="ECO:0000256" key="1">
    <source>
        <dbReference type="SAM" id="Phobius"/>
    </source>
</evidence>
<dbReference type="Pfam" id="PF20221">
    <property type="entry name" value="DUF6580"/>
    <property type="match status" value="1"/>
</dbReference>
<evidence type="ECO:0000313" key="3">
    <source>
        <dbReference type="Proteomes" id="UP001239462"/>
    </source>
</evidence>
<feature type="transmembrane region" description="Helical" evidence="1">
    <location>
        <begin position="108"/>
        <end position="126"/>
    </location>
</feature>
<dbReference type="Proteomes" id="UP001239462">
    <property type="component" value="Unassembled WGS sequence"/>
</dbReference>
<reference evidence="2 3" key="1">
    <citation type="submission" date="2023-06" db="EMBL/GenBank/DDBJ databases">
        <title>Roseiconus lacunae JC819 isolated from Gulf of Mannar region, Tamil Nadu.</title>
        <authorList>
            <person name="Pk S."/>
            <person name="Ch S."/>
            <person name="Ch V.R."/>
        </authorList>
    </citation>
    <scope>NUCLEOTIDE SEQUENCE [LARGE SCALE GENOMIC DNA]</scope>
    <source>
        <strain evidence="2 3">JC819</strain>
    </source>
</reference>
<feature type="transmembrane region" description="Helical" evidence="1">
    <location>
        <begin position="146"/>
        <end position="168"/>
    </location>
</feature>
<gene>
    <name evidence="2" type="ORF">QTN89_23245</name>
</gene>
<keyword evidence="1" id="KW-1133">Transmembrane helix</keyword>
<feature type="transmembrane region" description="Helical" evidence="1">
    <location>
        <begin position="19"/>
        <end position="36"/>
    </location>
</feature>
<dbReference type="EMBL" id="JASZZN010000021">
    <property type="protein sequence ID" value="MDM4018387.1"/>
    <property type="molecule type" value="Genomic_DNA"/>
</dbReference>